<dbReference type="InterPro" id="IPR014710">
    <property type="entry name" value="RmlC-like_jellyroll"/>
</dbReference>
<keyword evidence="4" id="KW-1185">Reference proteome</keyword>
<name>A0ABX1J6X6_9PSEU</name>
<feature type="compositionally biased region" description="Low complexity" evidence="1">
    <location>
        <begin position="9"/>
        <end position="21"/>
    </location>
</feature>
<dbReference type="RefSeq" id="WP_168518506.1">
    <property type="nucleotide sequence ID" value="NZ_JAAXLS010000015.1"/>
</dbReference>
<dbReference type="InterPro" id="IPR011051">
    <property type="entry name" value="RmlC_Cupin_sf"/>
</dbReference>
<reference evidence="3 4" key="1">
    <citation type="submission" date="2020-04" db="EMBL/GenBank/DDBJ databases">
        <title>Novel species.</title>
        <authorList>
            <person name="Teo W.F.A."/>
            <person name="Lipun K."/>
            <person name="Srisuk N."/>
            <person name="Duangmal K."/>
        </authorList>
    </citation>
    <scope>NUCLEOTIDE SEQUENCE [LARGE SCALE GENOMIC DNA]</scope>
    <source>
        <strain evidence="3 4">K13G38</strain>
    </source>
</reference>
<gene>
    <name evidence="3" type="ORF">HFP15_21650</name>
</gene>
<comment type="caution">
    <text evidence="3">The sequence shown here is derived from an EMBL/GenBank/DDBJ whole genome shotgun (WGS) entry which is preliminary data.</text>
</comment>
<dbReference type="InterPro" id="IPR013096">
    <property type="entry name" value="Cupin_2"/>
</dbReference>
<dbReference type="SUPFAM" id="SSF51182">
    <property type="entry name" value="RmlC-like cupins"/>
    <property type="match status" value="1"/>
</dbReference>
<evidence type="ECO:0000256" key="1">
    <source>
        <dbReference type="SAM" id="MobiDB-lite"/>
    </source>
</evidence>
<dbReference type="Gene3D" id="2.60.120.10">
    <property type="entry name" value="Jelly Rolls"/>
    <property type="match status" value="1"/>
</dbReference>
<dbReference type="InterPro" id="IPR047263">
    <property type="entry name" value="HNL-like_cupin"/>
</dbReference>
<dbReference type="Proteomes" id="UP000715441">
    <property type="component" value="Unassembled WGS sequence"/>
</dbReference>
<feature type="region of interest" description="Disordered" evidence="1">
    <location>
        <begin position="1"/>
        <end position="31"/>
    </location>
</feature>
<dbReference type="CDD" id="cd02233">
    <property type="entry name" value="cupin_HNL-like"/>
    <property type="match status" value="1"/>
</dbReference>
<dbReference type="EMBL" id="JAAXLS010000015">
    <property type="protein sequence ID" value="NKQ55493.1"/>
    <property type="molecule type" value="Genomic_DNA"/>
</dbReference>
<dbReference type="PANTHER" id="PTHR43698:SF1">
    <property type="entry name" value="BLL4564 PROTEIN"/>
    <property type="match status" value="1"/>
</dbReference>
<organism evidence="3 4">
    <name type="scientific">Amycolatopsis acididurans</name>
    <dbReference type="NCBI Taxonomy" id="2724524"/>
    <lineage>
        <taxon>Bacteria</taxon>
        <taxon>Bacillati</taxon>
        <taxon>Actinomycetota</taxon>
        <taxon>Actinomycetes</taxon>
        <taxon>Pseudonocardiales</taxon>
        <taxon>Pseudonocardiaceae</taxon>
        <taxon>Amycolatopsis</taxon>
    </lineage>
</organism>
<evidence type="ECO:0000313" key="4">
    <source>
        <dbReference type="Proteomes" id="UP000715441"/>
    </source>
</evidence>
<evidence type="ECO:0000313" key="3">
    <source>
        <dbReference type="EMBL" id="NKQ55493.1"/>
    </source>
</evidence>
<sequence length="131" mass="13996">MHLIRSRSGRPSGRRTGTFTGEVWGDPVSPEGSDPVVNTVLFAPGARTYWHRHTAGQLIVATHGAGFVGAEDGHGLAVAAGQSVWTPGGEIHWHGAGPDSLLTHTAYSFGPTEWLAEVSEEDYLRAFEECS</sequence>
<feature type="domain" description="Cupin type-2" evidence="2">
    <location>
        <begin position="40"/>
        <end position="95"/>
    </location>
</feature>
<evidence type="ECO:0000259" key="2">
    <source>
        <dbReference type="Pfam" id="PF07883"/>
    </source>
</evidence>
<protein>
    <submittedName>
        <fullName evidence="3">Cupin domain-containing protein</fullName>
    </submittedName>
</protein>
<dbReference type="PANTHER" id="PTHR43698">
    <property type="entry name" value="RIBD C-TERMINAL DOMAIN CONTAINING PROTEIN"/>
    <property type="match status" value="1"/>
</dbReference>
<proteinExistence type="predicted"/>
<dbReference type="Pfam" id="PF07883">
    <property type="entry name" value="Cupin_2"/>
    <property type="match status" value="1"/>
</dbReference>
<accession>A0ABX1J6X6</accession>